<dbReference type="InterPro" id="IPR008271">
    <property type="entry name" value="Ser/Thr_kinase_AS"/>
</dbReference>
<dbReference type="Proteomes" id="UP000077266">
    <property type="component" value="Unassembled WGS sequence"/>
</dbReference>
<dbReference type="SMART" id="SM00220">
    <property type="entry name" value="S_TKc"/>
    <property type="match status" value="1"/>
</dbReference>
<keyword evidence="1" id="KW-0723">Serine/threonine-protein kinase</keyword>
<feature type="binding site" evidence="4">
    <location>
        <position position="457"/>
    </location>
    <ligand>
        <name>ATP</name>
        <dbReference type="ChEBI" id="CHEBI:30616"/>
    </ligand>
</feature>
<feature type="region of interest" description="Disordered" evidence="5">
    <location>
        <begin position="744"/>
        <end position="788"/>
    </location>
</feature>
<dbReference type="InterPro" id="IPR001245">
    <property type="entry name" value="Ser-Thr/Tyr_kinase_cat_dom"/>
</dbReference>
<evidence type="ECO:0000256" key="1">
    <source>
        <dbReference type="ARBA" id="ARBA00022527"/>
    </source>
</evidence>
<reference evidence="7 8" key="1">
    <citation type="journal article" date="2016" name="Mol. Biol. Evol.">
        <title>Comparative Genomics of Early-Diverging Mushroom-Forming Fungi Provides Insights into the Origins of Lignocellulose Decay Capabilities.</title>
        <authorList>
            <person name="Nagy L.G."/>
            <person name="Riley R."/>
            <person name="Tritt A."/>
            <person name="Adam C."/>
            <person name="Daum C."/>
            <person name="Floudas D."/>
            <person name="Sun H."/>
            <person name="Yadav J.S."/>
            <person name="Pangilinan J."/>
            <person name="Larsson K.H."/>
            <person name="Matsuura K."/>
            <person name="Barry K."/>
            <person name="Labutti K."/>
            <person name="Kuo R."/>
            <person name="Ohm R.A."/>
            <person name="Bhattacharya S.S."/>
            <person name="Shirouzu T."/>
            <person name="Yoshinaga Y."/>
            <person name="Martin F.M."/>
            <person name="Grigoriev I.V."/>
            <person name="Hibbett D.S."/>
        </authorList>
    </citation>
    <scope>NUCLEOTIDE SEQUENCE [LARGE SCALE GENOMIC DNA]</scope>
    <source>
        <strain evidence="7 8">HHB12029</strain>
    </source>
</reference>
<protein>
    <recommendedName>
        <fullName evidence="6">Protein kinase domain-containing protein</fullName>
    </recommendedName>
</protein>
<feature type="compositionally biased region" description="Low complexity" evidence="5">
    <location>
        <begin position="747"/>
        <end position="760"/>
    </location>
</feature>
<name>A0A166BFM3_EXIGL</name>
<dbReference type="Pfam" id="PF07714">
    <property type="entry name" value="PK_Tyr_Ser-Thr"/>
    <property type="match status" value="1"/>
</dbReference>
<dbReference type="InterPro" id="IPR051681">
    <property type="entry name" value="Ser/Thr_Kinases-Pseudokinases"/>
</dbReference>
<dbReference type="CDD" id="cd21037">
    <property type="entry name" value="MLKL_NTD"/>
    <property type="match status" value="1"/>
</dbReference>
<feature type="region of interest" description="Disordered" evidence="5">
    <location>
        <begin position="235"/>
        <end position="260"/>
    </location>
</feature>
<dbReference type="Gene3D" id="1.20.930.20">
    <property type="entry name" value="Adaptor protein Cbl, N-terminal domain"/>
    <property type="match status" value="1"/>
</dbReference>
<dbReference type="PRINTS" id="PR00109">
    <property type="entry name" value="TYRKINASE"/>
</dbReference>
<dbReference type="STRING" id="1314781.A0A166BFM3"/>
<organism evidence="7 8">
    <name type="scientific">Exidia glandulosa HHB12029</name>
    <dbReference type="NCBI Taxonomy" id="1314781"/>
    <lineage>
        <taxon>Eukaryota</taxon>
        <taxon>Fungi</taxon>
        <taxon>Dikarya</taxon>
        <taxon>Basidiomycota</taxon>
        <taxon>Agaricomycotina</taxon>
        <taxon>Agaricomycetes</taxon>
        <taxon>Auriculariales</taxon>
        <taxon>Exidiaceae</taxon>
        <taxon>Exidia</taxon>
    </lineage>
</organism>
<feature type="region of interest" description="Disordered" evidence="5">
    <location>
        <begin position="277"/>
        <end position="301"/>
    </location>
</feature>
<dbReference type="InterPro" id="IPR011009">
    <property type="entry name" value="Kinase-like_dom_sf"/>
</dbReference>
<dbReference type="AlphaFoldDB" id="A0A166BFM3"/>
<evidence type="ECO:0000256" key="5">
    <source>
        <dbReference type="SAM" id="MobiDB-lite"/>
    </source>
</evidence>
<dbReference type="PROSITE" id="PS00108">
    <property type="entry name" value="PROTEIN_KINASE_ST"/>
    <property type="match status" value="1"/>
</dbReference>
<keyword evidence="1" id="KW-0418">Kinase</keyword>
<dbReference type="GO" id="GO:0005524">
    <property type="term" value="F:ATP binding"/>
    <property type="evidence" value="ECO:0007669"/>
    <property type="project" value="UniProtKB-UniRule"/>
</dbReference>
<feature type="domain" description="Protein kinase" evidence="6">
    <location>
        <begin position="430"/>
        <end position="682"/>
    </location>
</feature>
<dbReference type="SUPFAM" id="SSF56112">
    <property type="entry name" value="Protein kinase-like (PK-like)"/>
    <property type="match status" value="1"/>
</dbReference>
<feature type="region of interest" description="Disordered" evidence="5">
    <location>
        <begin position="690"/>
        <end position="727"/>
    </location>
</feature>
<evidence type="ECO:0000256" key="2">
    <source>
        <dbReference type="ARBA" id="ARBA00022741"/>
    </source>
</evidence>
<evidence type="ECO:0000256" key="3">
    <source>
        <dbReference type="ARBA" id="ARBA00022840"/>
    </source>
</evidence>
<dbReference type="PANTHER" id="PTHR44329">
    <property type="entry name" value="SERINE/THREONINE-PROTEIN KINASE TNNI3K-RELATED"/>
    <property type="match status" value="1"/>
</dbReference>
<dbReference type="InterPro" id="IPR036537">
    <property type="entry name" value="Adaptor_Cbl_N_dom_sf"/>
</dbReference>
<evidence type="ECO:0000259" key="6">
    <source>
        <dbReference type="PROSITE" id="PS50011"/>
    </source>
</evidence>
<keyword evidence="2 4" id="KW-0547">Nucleotide-binding</keyword>
<evidence type="ECO:0000313" key="7">
    <source>
        <dbReference type="EMBL" id="KZW00630.1"/>
    </source>
</evidence>
<dbReference type="PROSITE" id="PS50011">
    <property type="entry name" value="PROTEIN_KINASE_DOM"/>
    <property type="match status" value="1"/>
</dbReference>
<evidence type="ECO:0000256" key="4">
    <source>
        <dbReference type="PROSITE-ProRule" id="PRU10141"/>
    </source>
</evidence>
<dbReference type="InterPro" id="IPR059179">
    <property type="entry name" value="MLKL-like_MCAfunc"/>
</dbReference>
<dbReference type="PROSITE" id="PS00107">
    <property type="entry name" value="PROTEIN_KINASE_ATP"/>
    <property type="match status" value="1"/>
</dbReference>
<evidence type="ECO:0000313" key="8">
    <source>
        <dbReference type="Proteomes" id="UP000077266"/>
    </source>
</evidence>
<accession>A0A166BFM3</accession>
<dbReference type="InterPro" id="IPR000719">
    <property type="entry name" value="Prot_kinase_dom"/>
</dbReference>
<keyword evidence="1" id="KW-0808">Transferase</keyword>
<dbReference type="EMBL" id="KV425899">
    <property type="protein sequence ID" value="KZW00630.1"/>
    <property type="molecule type" value="Genomic_DNA"/>
</dbReference>
<dbReference type="InterPro" id="IPR017441">
    <property type="entry name" value="Protein_kinase_ATP_BS"/>
</dbReference>
<dbReference type="Gene3D" id="1.10.510.10">
    <property type="entry name" value="Transferase(Phosphotransferase) domain 1"/>
    <property type="match status" value="1"/>
</dbReference>
<dbReference type="GO" id="GO:0007166">
    <property type="term" value="P:cell surface receptor signaling pathway"/>
    <property type="evidence" value="ECO:0007669"/>
    <property type="project" value="InterPro"/>
</dbReference>
<dbReference type="GO" id="GO:0004674">
    <property type="term" value="F:protein serine/threonine kinase activity"/>
    <property type="evidence" value="ECO:0007669"/>
    <property type="project" value="UniProtKB-KW"/>
</dbReference>
<proteinExistence type="predicted"/>
<dbReference type="InParanoid" id="A0A166BFM3"/>
<keyword evidence="3 4" id="KW-0067">ATP-binding</keyword>
<dbReference type="OrthoDB" id="1668230at2759"/>
<gene>
    <name evidence="7" type="ORF">EXIGLDRAFT_720865</name>
</gene>
<sequence>MLDVAELETQWWQPLPGEPRPWEELVPKRRRTIPIQQTQAYERTKRAVANATAKAGLKMAEKKAAKGAGKATGKEVLQTVGTIARDVLEVSADVLEYVPIPAVAKVANILLKIWEAAEDLETNRLACLRLTERAAEILDAICSEIHKGGPQFIISLRGSLDDLECSFGDLFILIEKQAHRPFLKRYIKRDDDQKKIEACEKSLTAALCKFDITVLLRVLKSVEALQESVARLEEAAARNPSHTPQVASPAVPSTPMSATPPSGSVLAVGLTLSQTPMSSSSVTLTPQPHSPTTPRAPSSQLPAFTSVYDPPSAPEPSTLAEQLREMDSARAKIHAILDQRDMLDRIGAAVRDGSDAAVFDLLQIPQRELPEAQFALRRALEDISSDPASLQADEAGQFHREFLELSVDALHRLSDYRAVPAYTITKYEFDRDNEVIGYGSFGHVFKGTWRNETIAIKVLAPMTPQTSFRREVEIWRLLKHRHVLPLWAASSPAAGAPFFCVSPYMANGNLPQYLRRNPDSAEHLRLMHEIAMGMAYLHSRQVIHGDMKAANVLVDDQHQCVIADFGQSDIRDEVYRLSGRSVPHGTVRWSAPEIIFGEGVLTTAVDVYAFAICCHEIMKNGDLPWPRAEDAMIPHFVAQGRRPTLPDTPVAELLAPYIASWWTKDPQQRPAFSAIAVVFEMLRGLEPGWDADYEKDSPKPPTAHNLAESMFSPPLQPGLDLPDESGSYMSASISDESYYTSFSRNISSSESGEGGTLESDTTSDTEISDYYTNRRPSPPPVDELASYRRDERRYRTRLQHRYNESLTLPLWKPTKVEVGDVGFMDRGKNGTFVRLFNAFGPPESHGAVMFPPLVATRGRRLDKRDPPVAVRPRSSSLRARIPRLLAPKSPPPESPKEEDVTFKLHFGHKEAFLFTESTHYQYLEALDTAKPWFSDNIDLILHLYGRMFKLQREDIFLVIGTLDAAHWAAYVCHCATDLTMRLTPYPYDTRQVGKPWAEFAPGLEPEPDAAGPSYQLDETFPTDANWKVSMWHEHDEKEWESVLLARLCFKPDRETPTRGR</sequence>
<keyword evidence="8" id="KW-1185">Reference proteome</keyword>